<dbReference type="PANTHER" id="PTHR45653:SF1">
    <property type="entry name" value="DEDICATOR OF CYTOKINESIS PROTEIN 1"/>
    <property type="match status" value="1"/>
</dbReference>
<accession>A0ABQ9DI92</accession>
<keyword evidence="3" id="KW-0732">Signal</keyword>
<organism evidence="5 6">
    <name type="scientific">Willisornis vidua</name>
    <name type="common">Xingu scale-backed antbird</name>
    <dbReference type="NCBI Taxonomy" id="1566151"/>
    <lineage>
        <taxon>Eukaryota</taxon>
        <taxon>Metazoa</taxon>
        <taxon>Chordata</taxon>
        <taxon>Craniata</taxon>
        <taxon>Vertebrata</taxon>
        <taxon>Euteleostomi</taxon>
        <taxon>Archelosauria</taxon>
        <taxon>Archosauria</taxon>
        <taxon>Dinosauria</taxon>
        <taxon>Saurischia</taxon>
        <taxon>Theropoda</taxon>
        <taxon>Coelurosauria</taxon>
        <taxon>Aves</taxon>
        <taxon>Neognathae</taxon>
        <taxon>Neoaves</taxon>
        <taxon>Telluraves</taxon>
        <taxon>Australaves</taxon>
        <taxon>Passeriformes</taxon>
        <taxon>Thamnophilidae</taxon>
        <taxon>Willisornis</taxon>
    </lineage>
</organism>
<feature type="chain" id="PRO_5045518994" description="SH3 domain-containing protein" evidence="3">
    <location>
        <begin position="26"/>
        <end position="111"/>
    </location>
</feature>
<protein>
    <recommendedName>
        <fullName evidence="4">SH3 domain-containing protein</fullName>
    </recommendedName>
</protein>
<evidence type="ECO:0000256" key="3">
    <source>
        <dbReference type="SAM" id="SignalP"/>
    </source>
</evidence>
<feature type="domain" description="SH3" evidence="4">
    <location>
        <begin position="44"/>
        <end position="105"/>
    </location>
</feature>
<dbReference type="PROSITE" id="PS50002">
    <property type="entry name" value="SH3"/>
    <property type="match status" value="1"/>
</dbReference>
<gene>
    <name evidence="5" type="ORF">WISP_54682</name>
</gene>
<feature type="signal peptide" evidence="3">
    <location>
        <begin position="1"/>
        <end position="25"/>
    </location>
</feature>
<keyword evidence="1 2" id="KW-0728">SH3 domain</keyword>
<evidence type="ECO:0000313" key="5">
    <source>
        <dbReference type="EMBL" id="KAJ7419313.1"/>
    </source>
</evidence>
<dbReference type="InterPro" id="IPR026791">
    <property type="entry name" value="DOCK"/>
</dbReference>
<dbReference type="InterPro" id="IPR001452">
    <property type="entry name" value="SH3_domain"/>
</dbReference>
<name>A0ABQ9DI92_9PASS</name>
<dbReference type="PANTHER" id="PTHR45653">
    <property type="entry name" value="DEDICATOR OF CYTOKINESIS"/>
    <property type="match status" value="1"/>
</dbReference>
<dbReference type="Gene3D" id="2.30.30.40">
    <property type="entry name" value="SH3 Domains"/>
    <property type="match status" value="1"/>
</dbReference>
<dbReference type="InterPro" id="IPR036028">
    <property type="entry name" value="SH3-like_dom_sf"/>
</dbReference>
<evidence type="ECO:0000256" key="1">
    <source>
        <dbReference type="ARBA" id="ARBA00022443"/>
    </source>
</evidence>
<comment type="caution">
    <text evidence="5">The sequence shown here is derived from an EMBL/GenBank/DDBJ whole genome shotgun (WGS) entry which is preliminary data.</text>
</comment>
<sequence>MSSALLSPSSTKLWTLLLILWAVEAELSLMHQIGPSPPAAVGLLFFITLTTLYNYDARGPDELSLHIGDTVHILETYEGWYRGYTLRKKSKKGIFPASYIHLKEAIVEGKG</sequence>
<dbReference type="EMBL" id="WHWB01033524">
    <property type="protein sequence ID" value="KAJ7419313.1"/>
    <property type="molecule type" value="Genomic_DNA"/>
</dbReference>
<dbReference type="SMART" id="SM00326">
    <property type="entry name" value="SH3"/>
    <property type="match status" value="1"/>
</dbReference>
<dbReference type="PRINTS" id="PR00452">
    <property type="entry name" value="SH3DOMAIN"/>
</dbReference>
<keyword evidence="6" id="KW-1185">Reference proteome</keyword>
<evidence type="ECO:0000259" key="4">
    <source>
        <dbReference type="PROSITE" id="PS50002"/>
    </source>
</evidence>
<proteinExistence type="predicted"/>
<dbReference type="Pfam" id="PF00018">
    <property type="entry name" value="SH3_1"/>
    <property type="match status" value="1"/>
</dbReference>
<dbReference type="SUPFAM" id="SSF50044">
    <property type="entry name" value="SH3-domain"/>
    <property type="match status" value="1"/>
</dbReference>
<dbReference type="Proteomes" id="UP001145742">
    <property type="component" value="Unassembled WGS sequence"/>
</dbReference>
<evidence type="ECO:0000256" key="2">
    <source>
        <dbReference type="PROSITE-ProRule" id="PRU00192"/>
    </source>
</evidence>
<reference evidence="5" key="1">
    <citation type="submission" date="2019-10" db="EMBL/GenBank/DDBJ databases">
        <authorList>
            <person name="Soares A.E.R."/>
            <person name="Aleixo A."/>
            <person name="Schneider P."/>
            <person name="Miyaki C.Y."/>
            <person name="Schneider M.P."/>
            <person name="Mello C."/>
            <person name="Vasconcelos A.T.R."/>
        </authorList>
    </citation>
    <scope>NUCLEOTIDE SEQUENCE</scope>
    <source>
        <tissue evidence="5">Muscle</tissue>
    </source>
</reference>
<evidence type="ECO:0000313" key="6">
    <source>
        <dbReference type="Proteomes" id="UP001145742"/>
    </source>
</evidence>